<protein>
    <recommendedName>
        <fullName evidence="1">PKD domain-containing protein</fullName>
    </recommendedName>
</protein>
<dbReference type="Pfam" id="PF18911">
    <property type="entry name" value="PKD_4"/>
    <property type="match status" value="1"/>
</dbReference>
<dbReference type="PROSITE" id="PS50093">
    <property type="entry name" value="PKD"/>
    <property type="match status" value="1"/>
</dbReference>
<name>A0A0F9AHL4_9ZZZZ</name>
<evidence type="ECO:0000313" key="2">
    <source>
        <dbReference type="EMBL" id="KKL09079.1"/>
    </source>
</evidence>
<dbReference type="InterPro" id="IPR035986">
    <property type="entry name" value="PKD_dom_sf"/>
</dbReference>
<organism evidence="2">
    <name type="scientific">marine sediment metagenome</name>
    <dbReference type="NCBI Taxonomy" id="412755"/>
    <lineage>
        <taxon>unclassified sequences</taxon>
        <taxon>metagenomes</taxon>
        <taxon>ecological metagenomes</taxon>
    </lineage>
</organism>
<dbReference type="InterPro" id="IPR000601">
    <property type="entry name" value="PKD_dom"/>
</dbReference>
<gene>
    <name evidence="2" type="ORF">LCGC14_2569460</name>
</gene>
<dbReference type="SUPFAM" id="SSF49299">
    <property type="entry name" value="PKD domain"/>
    <property type="match status" value="1"/>
</dbReference>
<dbReference type="EMBL" id="LAZR01042623">
    <property type="protein sequence ID" value="KKL09079.1"/>
    <property type="molecule type" value="Genomic_DNA"/>
</dbReference>
<dbReference type="AlphaFoldDB" id="A0A0F9AHL4"/>
<dbReference type="CDD" id="cd00146">
    <property type="entry name" value="PKD"/>
    <property type="match status" value="1"/>
</dbReference>
<dbReference type="SMART" id="SM00089">
    <property type="entry name" value="PKD"/>
    <property type="match status" value="1"/>
</dbReference>
<feature type="domain" description="PKD" evidence="1">
    <location>
        <begin position="247"/>
        <end position="284"/>
    </location>
</feature>
<reference evidence="2" key="1">
    <citation type="journal article" date="2015" name="Nature">
        <title>Complex archaea that bridge the gap between prokaryotes and eukaryotes.</title>
        <authorList>
            <person name="Spang A."/>
            <person name="Saw J.H."/>
            <person name="Jorgensen S.L."/>
            <person name="Zaremba-Niedzwiedzka K."/>
            <person name="Martijn J."/>
            <person name="Lind A.E."/>
            <person name="van Eijk R."/>
            <person name="Schleper C."/>
            <person name="Guy L."/>
            <person name="Ettema T.J."/>
        </authorList>
    </citation>
    <scope>NUCLEOTIDE SEQUENCE</scope>
</reference>
<proteinExistence type="predicted"/>
<evidence type="ECO:0000259" key="1">
    <source>
        <dbReference type="PROSITE" id="PS50093"/>
    </source>
</evidence>
<sequence length="302" mass="34068">EPASQIKSPSSGSWHGKNFILDVLDEDLESKLDFCEYKIITYDNEKEYSTGWLKRKCNSDLNISIGKGKMCGFEGRNVCWIYVRSKDVNGNQHSPSLENKSIIYLHIDWSKPVISKVFTTDKLDNQTYPVFIEEDESYNLKTKVNDNLKITGCSLYVDYQDQGIMLKLDPSCQKECGFSKEFIPKQSGVYQIFAACKDVAGNISKSETIEAKTNLPPKISSCRVNPTSGNISTQFNFSVDAQDPDNDPLSFSWNFGNEEFSNVKDAVHFYENPGTYEPEIMVSDDKEASDSCSTAWVTVSKD</sequence>
<comment type="caution">
    <text evidence="2">The sequence shown here is derived from an EMBL/GenBank/DDBJ whole genome shotgun (WGS) entry which is preliminary data.</text>
</comment>
<dbReference type="Gene3D" id="2.60.40.10">
    <property type="entry name" value="Immunoglobulins"/>
    <property type="match status" value="1"/>
</dbReference>
<dbReference type="InterPro" id="IPR022409">
    <property type="entry name" value="PKD/Chitinase_dom"/>
</dbReference>
<feature type="non-terminal residue" evidence="2">
    <location>
        <position position="1"/>
    </location>
</feature>
<dbReference type="InterPro" id="IPR013783">
    <property type="entry name" value="Ig-like_fold"/>
</dbReference>
<accession>A0A0F9AHL4</accession>